<feature type="domain" description="Tc1-like transposase DDE" evidence="1">
    <location>
        <begin position="3"/>
        <end position="128"/>
    </location>
</feature>
<name>A0A914PTW3_9BILA</name>
<evidence type="ECO:0000313" key="3">
    <source>
        <dbReference type="WBParaSite" id="PDA_v2.g22161.t1"/>
    </source>
</evidence>
<reference evidence="3" key="1">
    <citation type="submission" date="2022-11" db="UniProtKB">
        <authorList>
            <consortium name="WormBaseParasite"/>
        </authorList>
    </citation>
    <scope>IDENTIFICATION</scope>
</reference>
<organism evidence="2 3">
    <name type="scientific">Panagrolaimus davidi</name>
    <dbReference type="NCBI Taxonomy" id="227884"/>
    <lineage>
        <taxon>Eukaryota</taxon>
        <taxon>Metazoa</taxon>
        <taxon>Ecdysozoa</taxon>
        <taxon>Nematoda</taxon>
        <taxon>Chromadorea</taxon>
        <taxon>Rhabditida</taxon>
        <taxon>Tylenchina</taxon>
        <taxon>Panagrolaimomorpha</taxon>
        <taxon>Panagrolaimoidea</taxon>
        <taxon>Panagrolaimidae</taxon>
        <taxon>Panagrolaimus</taxon>
    </lineage>
</organism>
<dbReference type="GO" id="GO:0003676">
    <property type="term" value="F:nucleic acid binding"/>
    <property type="evidence" value="ECO:0007669"/>
    <property type="project" value="InterPro"/>
</dbReference>
<dbReference type="Gene3D" id="3.30.420.10">
    <property type="entry name" value="Ribonuclease H-like superfamily/Ribonuclease H"/>
    <property type="match status" value="1"/>
</dbReference>
<accession>A0A914PTW3</accession>
<dbReference type="WBParaSite" id="PDA_v2.g22161.t1">
    <property type="protein sequence ID" value="PDA_v2.g22161.t1"/>
    <property type="gene ID" value="PDA_v2.g22161"/>
</dbReference>
<dbReference type="Pfam" id="PF13358">
    <property type="entry name" value="DDE_3"/>
    <property type="match status" value="1"/>
</dbReference>
<dbReference type="InterPro" id="IPR038717">
    <property type="entry name" value="Tc1-like_DDE_dom"/>
</dbReference>
<keyword evidence="2" id="KW-1185">Reference proteome</keyword>
<dbReference type="AlphaFoldDB" id="A0A914PTW3"/>
<dbReference type="InterPro" id="IPR036397">
    <property type="entry name" value="RNaseH_sf"/>
</dbReference>
<proteinExistence type="predicted"/>
<evidence type="ECO:0000259" key="1">
    <source>
        <dbReference type="Pfam" id="PF13358"/>
    </source>
</evidence>
<sequence>MTIKLGKKVPFVWTKKGQQVPHVGQLVHGKGVHVWAGISWNGPTGIIIWDSKCRMDGNFYCKNIIPEVIKSGQRLFDGEYQLVQDNHPAHVSAATMDVIEENNIQLFPHPPQSPDFNAIEFLWRDLKIVRDKINPRTKAELVQLIIKFWKTKVTPSYCRTLIRHACKNIERSFDGLNHEKDTPTNKIYHH</sequence>
<protein>
    <submittedName>
        <fullName evidence="3">Tc1-like transposase DDE domain-containing protein</fullName>
    </submittedName>
</protein>
<evidence type="ECO:0000313" key="2">
    <source>
        <dbReference type="Proteomes" id="UP000887578"/>
    </source>
</evidence>
<dbReference type="Proteomes" id="UP000887578">
    <property type="component" value="Unplaced"/>
</dbReference>